<reference evidence="2 3" key="1">
    <citation type="journal article" date="2019" name="Int. J. Syst. Evol. Microbiol.">
        <title>The Global Catalogue of Microorganisms (GCM) 10K type strain sequencing project: providing services to taxonomists for standard genome sequencing and annotation.</title>
        <authorList>
            <consortium name="The Broad Institute Genomics Platform"/>
            <consortium name="The Broad Institute Genome Sequencing Center for Infectious Disease"/>
            <person name="Wu L."/>
            <person name="Ma J."/>
        </authorList>
    </citation>
    <scope>NUCLEOTIDE SEQUENCE [LARGE SCALE GENOMIC DNA]</scope>
    <source>
        <strain evidence="2 3">CGMCC 1.10594</strain>
    </source>
</reference>
<keyword evidence="1" id="KW-0472">Membrane</keyword>
<evidence type="ECO:0000313" key="2">
    <source>
        <dbReference type="EMBL" id="MFD1632359.1"/>
    </source>
</evidence>
<keyword evidence="3" id="KW-1185">Reference proteome</keyword>
<dbReference type="EMBL" id="JBHUDL010000004">
    <property type="protein sequence ID" value="MFD1632359.1"/>
    <property type="molecule type" value="Genomic_DNA"/>
</dbReference>
<organism evidence="2 3">
    <name type="scientific">Haloplanus ruber</name>
    <dbReference type="NCBI Taxonomy" id="869892"/>
    <lineage>
        <taxon>Archaea</taxon>
        <taxon>Methanobacteriati</taxon>
        <taxon>Methanobacteriota</taxon>
        <taxon>Stenosarchaea group</taxon>
        <taxon>Halobacteria</taxon>
        <taxon>Halobacteriales</taxon>
        <taxon>Haloferacaceae</taxon>
        <taxon>Haloplanus</taxon>
    </lineage>
</organism>
<evidence type="ECO:0000313" key="3">
    <source>
        <dbReference type="Proteomes" id="UP001597075"/>
    </source>
</evidence>
<accession>A0ABD6CTB9</accession>
<dbReference type="AlphaFoldDB" id="A0ABD6CTB9"/>
<dbReference type="Proteomes" id="UP001597075">
    <property type="component" value="Unassembled WGS sequence"/>
</dbReference>
<keyword evidence="1" id="KW-0812">Transmembrane</keyword>
<dbReference type="RefSeq" id="WP_256406343.1">
    <property type="nucleotide sequence ID" value="NZ_CP187151.1"/>
</dbReference>
<sequence>MSSPAVYDHVFPPDDAGYPPGVYRVVGVTDGSVTLLRVADGDGRRVATGETLTVERDAFAAFTPAPNPDGSRSFEAVADAGYWSVRAFVRQLRARPLRSGPAIAAVLFGIGGDRFLDLPAPAFTVLVLAGSLALAALGSGRL</sequence>
<feature type="transmembrane region" description="Helical" evidence="1">
    <location>
        <begin position="118"/>
        <end position="137"/>
    </location>
</feature>
<evidence type="ECO:0000256" key="1">
    <source>
        <dbReference type="SAM" id="Phobius"/>
    </source>
</evidence>
<protein>
    <submittedName>
        <fullName evidence="2">Uncharacterized protein</fullName>
    </submittedName>
</protein>
<proteinExistence type="predicted"/>
<keyword evidence="1" id="KW-1133">Transmembrane helix</keyword>
<name>A0ABD6CTB9_9EURY</name>
<comment type="caution">
    <text evidence="2">The sequence shown here is derived from an EMBL/GenBank/DDBJ whole genome shotgun (WGS) entry which is preliminary data.</text>
</comment>
<gene>
    <name evidence="2" type="ORF">ACFSBJ_01160</name>
</gene>